<keyword evidence="2" id="KW-1185">Reference proteome</keyword>
<dbReference type="EMBL" id="BLLF01000873">
    <property type="protein sequence ID" value="GFH15600.1"/>
    <property type="molecule type" value="Genomic_DNA"/>
</dbReference>
<gene>
    <name evidence="1" type="ORF">HaLaN_11853</name>
</gene>
<dbReference type="Proteomes" id="UP000485058">
    <property type="component" value="Unassembled WGS sequence"/>
</dbReference>
<accession>A0A699Z1T8</accession>
<feature type="non-terminal residue" evidence="1">
    <location>
        <position position="1"/>
    </location>
</feature>
<feature type="non-terminal residue" evidence="1">
    <location>
        <position position="33"/>
    </location>
</feature>
<reference evidence="1 2" key="1">
    <citation type="submission" date="2020-02" db="EMBL/GenBank/DDBJ databases">
        <title>Draft genome sequence of Haematococcus lacustris strain NIES-144.</title>
        <authorList>
            <person name="Morimoto D."/>
            <person name="Nakagawa S."/>
            <person name="Yoshida T."/>
            <person name="Sawayama S."/>
        </authorList>
    </citation>
    <scope>NUCLEOTIDE SEQUENCE [LARGE SCALE GENOMIC DNA]</scope>
    <source>
        <strain evidence="1 2">NIES-144</strain>
    </source>
</reference>
<evidence type="ECO:0000313" key="2">
    <source>
        <dbReference type="Proteomes" id="UP000485058"/>
    </source>
</evidence>
<proteinExistence type="predicted"/>
<protein>
    <submittedName>
        <fullName evidence="1">Uncharacterized protein</fullName>
    </submittedName>
</protein>
<sequence length="33" mass="3889">MSYKQLPKASVFHLWQSISELWNEAAKRQGLLK</sequence>
<organism evidence="1 2">
    <name type="scientific">Haematococcus lacustris</name>
    <name type="common">Green alga</name>
    <name type="synonym">Haematococcus pluvialis</name>
    <dbReference type="NCBI Taxonomy" id="44745"/>
    <lineage>
        <taxon>Eukaryota</taxon>
        <taxon>Viridiplantae</taxon>
        <taxon>Chlorophyta</taxon>
        <taxon>core chlorophytes</taxon>
        <taxon>Chlorophyceae</taxon>
        <taxon>CS clade</taxon>
        <taxon>Chlamydomonadales</taxon>
        <taxon>Haematococcaceae</taxon>
        <taxon>Haematococcus</taxon>
    </lineage>
</organism>
<name>A0A699Z1T8_HAELA</name>
<comment type="caution">
    <text evidence="1">The sequence shown here is derived from an EMBL/GenBank/DDBJ whole genome shotgun (WGS) entry which is preliminary data.</text>
</comment>
<evidence type="ECO:0000313" key="1">
    <source>
        <dbReference type="EMBL" id="GFH15600.1"/>
    </source>
</evidence>
<dbReference type="AlphaFoldDB" id="A0A699Z1T8"/>